<keyword evidence="8" id="KW-1185">Reference proteome</keyword>
<sequence length="494" mass="53416">MVEAQSGSAYGNVVSKPRSLRSHQLAQLLGDWPSVSRKGPLYARLGLGIRSLILDARIPYGVRLPGERSLAAELHVSRRTVSSAYAMLREEGVLVSRHGGGSWTQLPQGRSRQGAAWGPAVWQGSGWLDLAVAAIAGDPRIAMALVKVHEALPHYLTHHGYTPHGLLALREAVAEHYTSRGLTTSVEQIAITSGAQQAISLVVEALSDPLDPVAIETPTYPGALDVLRRHRSRVIDVGLDDDSASLRIAMRQVLPRLVYLIADYHNPTGRLLGATQREELVRTAADCGSQLLVDESFAELGFDDSPVVAPLASFGGEGRVISVGSMSKSYWAGLRVGWVRADRTVISHLVEARATFDMASPVVDQLLAAELIRGGSDLLDSRRQMLRIQRDALVEAIHSHLPNWQFEVPCGGISLWVNLGEPISTLLTARAESYQIRLASGPRFGLSGTLENFLRIPFTLAPHDIVAAIERLSAVVTDVNRGWSITAPVGDTLV</sequence>
<dbReference type="GO" id="GO:0030170">
    <property type="term" value="F:pyridoxal phosphate binding"/>
    <property type="evidence" value="ECO:0007669"/>
    <property type="project" value="InterPro"/>
</dbReference>
<evidence type="ECO:0000256" key="5">
    <source>
        <dbReference type="ARBA" id="ARBA00023163"/>
    </source>
</evidence>
<dbReference type="SUPFAM" id="SSF53383">
    <property type="entry name" value="PLP-dependent transferases"/>
    <property type="match status" value="1"/>
</dbReference>
<dbReference type="InterPro" id="IPR051446">
    <property type="entry name" value="HTH_trans_reg/aminotransferase"/>
</dbReference>
<dbReference type="GO" id="GO:0003677">
    <property type="term" value="F:DNA binding"/>
    <property type="evidence" value="ECO:0007669"/>
    <property type="project" value="UniProtKB-KW"/>
</dbReference>
<dbReference type="Pfam" id="PF00392">
    <property type="entry name" value="GntR"/>
    <property type="match status" value="1"/>
</dbReference>
<dbReference type="GO" id="GO:0047536">
    <property type="term" value="F:2-aminoadipate transaminase activity"/>
    <property type="evidence" value="ECO:0007669"/>
    <property type="project" value="UniProtKB-EC"/>
</dbReference>
<keyword evidence="5" id="KW-0804">Transcription</keyword>
<dbReference type="CDD" id="cd07377">
    <property type="entry name" value="WHTH_GntR"/>
    <property type="match status" value="1"/>
</dbReference>
<dbReference type="InterPro" id="IPR015421">
    <property type="entry name" value="PyrdxlP-dep_Trfase_major"/>
</dbReference>
<dbReference type="SUPFAM" id="SSF46785">
    <property type="entry name" value="Winged helix' DNA-binding domain"/>
    <property type="match status" value="1"/>
</dbReference>
<feature type="domain" description="HTH gntR-type" evidence="6">
    <location>
        <begin position="39"/>
        <end position="107"/>
    </location>
</feature>
<evidence type="ECO:0000256" key="4">
    <source>
        <dbReference type="ARBA" id="ARBA00023125"/>
    </source>
</evidence>
<dbReference type="PANTHER" id="PTHR46577">
    <property type="entry name" value="HTH-TYPE TRANSCRIPTIONAL REGULATORY PROTEIN GABR"/>
    <property type="match status" value="1"/>
</dbReference>
<dbReference type="InterPro" id="IPR000524">
    <property type="entry name" value="Tscrpt_reg_HTH_GntR"/>
</dbReference>
<dbReference type="Gene3D" id="3.90.1150.10">
    <property type="entry name" value="Aspartate Aminotransferase, domain 1"/>
    <property type="match status" value="1"/>
</dbReference>
<dbReference type="AlphaFoldDB" id="A0A0D8FSM9"/>
<evidence type="ECO:0000313" key="7">
    <source>
        <dbReference type="EMBL" id="KJE76275.1"/>
    </source>
</evidence>
<protein>
    <submittedName>
        <fullName evidence="7">2-aminoadipate transaminase</fullName>
        <ecNumber evidence="7">2.6.1.39</ecNumber>
    </submittedName>
</protein>
<reference evidence="7 8" key="1">
    <citation type="submission" date="2015-01" db="EMBL/GenBank/DDBJ databases">
        <title>Draft genome of the acidophilic iron oxidizer Ferrimicrobium acidiphilum strain T23.</title>
        <authorList>
            <person name="Poehlein A."/>
            <person name="Eisen S."/>
            <person name="Schloemann M."/>
            <person name="Johnson B.D."/>
            <person name="Daniel R."/>
            <person name="Muehling M."/>
        </authorList>
    </citation>
    <scope>NUCLEOTIDE SEQUENCE [LARGE SCALE GENOMIC DNA]</scope>
    <source>
        <strain evidence="7 8">T23</strain>
    </source>
</reference>
<evidence type="ECO:0000259" key="6">
    <source>
        <dbReference type="PROSITE" id="PS50949"/>
    </source>
</evidence>
<dbReference type="PRINTS" id="PR00035">
    <property type="entry name" value="HTHGNTR"/>
</dbReference>
<dbReference type="InterPro" id="IPR036388">
    <property type="entry name" value="WH-like_DNA-bd_sf"/>
</dbReference>
<keyword evidence="7" id="KW-0808">Transferase</keyword>
<dbReference type="Proteomes" id="UP000032336">
    <property type="component" value="Unassembled WGS sequence"/>
</dbReference>
<dbReference type="STRING" id="1121877.FEAC_20100"/>
<name>A0A0D8FSM9_9ACTN</name>
<dbReference type="InterPro" id="IPR004839">
    <property type="entry name" value="Aminotransferase_I/II_large"/>
</dbReference>
<dbReference type="eggNOG" id="COG1167">
    <property type="taxonomic scope" value="Bacteria"/>
</dbReference>
<dbReference type="EMBL" id="JXUW01000019">
    <property type="protein sequence ID" value="KJE76275.1"/>
    <property type="molecule type" value="Genomic_DNA"/>
</dbReference>
<evidence type="ECO:0000256" key="1">
    <source>
        <dbReference type="ARBA" id="ARBA00005384"/>
    </source>
</evidence>
<dbReference type="PROSITE" id="PS50949">
    <property type="entry name" value="HTH_GNTR"/>
    <property type="match status" value="1"/>
</dbReference>
<dbReference type="SMART" id="SM00345">
    <property type="entry name" value="HTH_GNTR"/>
    <property type="match status" value="1"/>
</dbReference>
<dbReference type="Gene3D" id="3.40.640.10">
    <property type="entry name" value="Type I PLP-dependent aspartate aminotransferase-like (Major domain)"/>
    <property type="match status" value="1"/>
</dbReference>
<evidence type="ECO:0000256" key="3">
    <source>
        <dbReference type="ARBA" id="ARBA00023015"/>
    </source>
</evidence>
<dbReference type="Gene3D" id="1.10.10.10">
    <property type="entry name" value="Winged helix-like DNA-binding domain superfamily/Winged helix DNA-binding domain"/>
    <property type="match status" value="1"/>
</dbReference>
<dbReference type="OrthoDB" id="199743at2"/>
<gene>
    <name evidence="7" type="primary">lysN</name>
    <name evidence="7" type="ORF">FEAC_20100</name>
</gene>
<comment type="similarity">
    <text evidence="1">In the C-terminal section; belongs to the class-I pyridoxal-phosphate-dependent aminotransferase family.</text>
</comment>
<dbReference type="EC" id="2.6.1.39" evidence="7"/>
<dbReference type="GO" id="GO:0003700">
    <property type="term" value="F:DNA-binding transcription factor activity"/>
    <property type="evidence" value="ECO:0007669"/>
    <property type="project" value="InterPro"/>
</dbReference>
<evidence type="ECO:0000256" key="2">
    <source>
        <dbReference type="ARBA" id="ARBA00022898"/>
    </source>
</evidence>
<keyword evidence="7" id="KW-0032">Aminotransferase</keyword>
<dbReference type="InterPro" id="IPR015422">
    <property type="entry name" value="PyrdxlP-dep_Trfase_small"/>
</dbReference>
<comment type="caution">
    <text evidence="7">The sequence shown here is derived from an EMBL/GenBank/DDBJ whole genome shotgun (WGS) entry which is preliminary data.</text>
</comment>
<keyword evidence="4" id="KW-0238">DNA-binding</keyword>
<keyword evidence="3" id="KW-0805">Transcription regulation</keyword>
<proteinExistence type="inferred from homology"/>
<accession>A0A0D8FSM9</accession>
<dbReference type="CDD" id="cd00609">
    <property type="entry name" value="AAT_like"/>
    <property type="match status" value="1"/>
</dbReference>
<dbReference type="InterPro" id="IPR015424">
    <property type="entry name" value="PyrdxlP-dep_Trfase"/>
</dbReference>
<keyword evidence="2" id="KW-0663">Pyridoxal phosphate</keyword>
<dbReference type="PANTHER" id="PTHR46577:SF1">
    <property type="entry name" value="HTH-TYPE TRANSCRIPTIONAL REGULATORY PROTEIN GABR"/>
    <property type="match status" value="1"/>
</dbReference>
<dbReference type="Pfam" id="PF00155">
    <property type="entry name" value="Aminotran_1_2"/>
    <property type="match status" value="1"/>
</dbReference>
<evidence type="ECO:0000313" key="8">
    <source>
        <dbReference type="Proteomes" id="UP000032336"/>
    </source>
</evidence>
<organism evidence="7 8">
    <name type="scientific">Ferrimicrobium acidiphilum DSM 19497</name>
    <dbReference type="NCBI Taxonomy" id="1121877"/>
    <lineage>
        <taxon>Bacteria</taxon>
        <taxon>Bacillati</taxon>
        <taxon>Actinomycetota</taxon>
        <taxon>Acidimicrobiia</taxon>
        <taxon>Acidimicrobiales</taxon>
        <taxon>Acidimicrobiaceae</taxon>
        <taxon>Ferrimicrobium</taxon>
    </lineage>
</organism>
<dbReference type="InterPro" id="IPR036390">
    <property type="entry name" value="WH_DNA-bd_sf"/>
</dbReference>